<dbReference type="SUPFAM" id="SSF46785">
    <property type="entry name" value="Winged helix' DNA-binding domain"/>
    <property type="match status" value="1"/>
</dbReference>
<dbReference type="PRINTS" id="PR00598">
    <property type="entry name" value="HTHMARR"/>
</dbReference>
<keyword evidence="4" id="KW-1185">Reference proteome</keyword>
<name>A0ABT0YIG7_9BURK</name>
<accession>A0ABT0YIG7</accession>
<proteinExistence type="predicted"/>
<dbReference type="InterPro" id="IPR039422">
    <property type="entry name" value="MarR/SlyA-like"/>
</dbReference>
<dbReference type="InterPro" id="IPR000835">
    <property type="entry name" value="HTH_MarR-typ"/>
</dbReference>
<reference evidence="3" key="1">
    <citation type="submission" date="2022-05" db="EMBL/GenBank/DDBJ databases">
        <title>Schlegelella sp. nov., isolated from mangrove soil.</title>
        <authorList>
            <person name="Liu Y."/>
            <person name="Ge X."/>
            <person name="Liu W."/>
        </authorList>
    </citation>
    <scope>NUCLEOTIDE SEQUENCE</scope>
    <source>
        <strain evidence="3">S2-27</strain>
    </source>
</reference>
<dbReference type="InterPro" id="IPR036388">
    <property type="entry name" value="WH-like_DNA-bd_sf"/>
</dbReference>
<dbReference type="Proteomes" id="UP001165541">
    <property type="component" value="Unassembled WGS sequence"/>
</dbReference>
<dbReference type="PANTHER" id="PTHR33164:SF43">
    <property type="entry name" value="HTH-TYPE TRANSCRIPTIONAL REPRESSOR YETL"/>
    <property type="match status" value="1"/>
</dbReference>
<dbReference type="EMBL" id="JAMKFE010000002">
    <property type="protein sequence ID" value="MCM5678515.1"/>
    <property type="molecule type" value="Genomic_DNA"/>
</dbReference>
<dbReference type="PANTHER" id="PTHR33164">
    <property type="entry name" value="TRANSCRIPTIONAL REGULATOR, MARR FAMILY"/>
    <property type="match status" value="1"/>
</dbReference>
<feature type="domain" description="HTH marR-type" evidence="2">
    <location>
        <begin position="12"/>
        <end position="145"/>
    </location>
</feature>
<dbReference type="SMART" id="SM00347">
    <property type="entry name" value="HTH_MARR"/>
    <property type="match status" value="1"/>
</dbReference>
<sequence>MTLSLQAPRALDDLLNYRLLRLFALGGAPVIRLLEGRYGIARREWRLLALLAAHGEMSPSQLATLAHLDRPRTSRALTVLVAKRLVGRQVAAADARRARVSLTDAGRALHDEIFPQVAAINQQLMSVLDDPTAQALDAALTALTEHAQRLNEVTVRDVRADRRSGGSRRLRRGDDMESP</sequence>
<dbReference type="RefSeq" id="WP_251776664.1">
    <property type="nucleotide sequence ID" value="NZ_JAMKFE010000002.1"/>
</dbReference>
<comment type="caution">
    <text evidence="3">The sequence shown here is derived from an EMBL/GenBank/DDBJ whole genome shotgun (WGS) entry which is preliminary data.</text>
</comment>
<dbReference type="Gene3D" id="1.10.10.10">
    <property type="entry name" value="Winged helix-like DNA-binding domain superfamily/Winged helix DNA-binding domain"/>
    <property type="match status" value="1"/>
</dbReference>
<dbReference type="InterPro" id="IPR036390">
    <property type="entry name" value="WH_DNA-bd_sf"/>
</dbReference>
<organism evidence="3 4">
    <name type="scientific">Caldimonas mangrovi</name>
    <dbReference type="NCBI Taxonomy" id="2944811"/>
    <lineage>
        <taxon>Bacteria</taxon>
        <taxon>Pseudomonadati</taxon>
        <taxon>Pseudomonadota</taxon>
        <taxon>Betaproteobacteria</taxon>
        <taxon>Burkholderiales</taxon>
        <taxon>Sphaerotilaceae</taxon>
        <taxon>Caldimonas</taxon>
    </lineage>
</organism>
<evidence type="ECO:0000256" key="1">
    <source>
        <dbReference type="SAM" id="MobiDB-lite"/>
    </source>
</evidence>
<dbReference type="Pfam" id="PF12802">
    <property type="entry name" value="MarR_2"/>
    <property type="match status" value="1"/>
</dbReference>
<evidence type="ECO:0000313" key="4">
    <source>
        <dbReference type="Proteomes" id="UP001165541"/>
    </source>
</evidence>
<feature type="region of interest" description="Disordered" evidence="1">
    <location>
        <begin position="157"/>
        <end position="179"/>
    </location>
</feature>
<gene>
    <name evidence="3" type="ORF">M8A51_03100</name>
</gene>
<evidence type="ECO:0000259" key="2">
    <source>
        <dbReference type="PROSITE" id="PS50995"/>
    </source>
</evidence>
<evidence type="ECO:0000313" key="3">
    <source>
        <dbReference type="EMBL" id="MCM5678515.1"/>
    </source>
</evidence>
<dbReference type="PROSITE" id="PS50995">
    <property type="entry name" value="HTH_MARR_2"/>
    <property type="match status" value="1"/>
</dbReference>
<protein>
    <submittedName>
        <fullName evidence="3">MarR family transcriptional regulator</fullName>
    </submittedName>
</protein>